<sequence>MPGVTKSMPAASSSSSDPLSNAIHNLTRAATVALTTVQEQAQAEATQARAERDDALKALHEAQLEIKESELREQGWRAALEKADMTTRHQAETITQLRNEIDQWKNQLTRLEESSRQEIDDWKEQYRRAEHERTRLSVRVDELIAGQLAWNAAAHAYTPYTPRVAYTEIPEPSTSSFAPKRASTASHAQRTGGTPRRTALPPPDVEEPPLTIARKQRAAAQSQTSRPDAQPDNGSTPRRAGSPVRQAPARRKAQVAAELARTNGTKSAPRTPAGRPSPAHREAQAHSEPRQQIIRRVTAIVDVKEEEEEEALGDDESVRSGSVYEPDEEPPRPPSRRRRRASNATPRRKQIVPEWDEDEQTPDVGEGEERYTLEEDEDEDEDDELLLAPKKKRSDRQQRQSRTGASGKPTNSATAKNLKRKIDVDASSSSGRAGPVKAAKTR</sequence>
<dbReference type="EMBL" id="KZ084088">
    <property type="protein sequence ID" value="OSD07495.1"/>
    <property type="molecule type" value="Genomic_DNA"/>
</dbReference>
<feature type="compositionally biased region" description="Polar residues" evidence="2">
    <location>
        <begin position="219"/>
        <end position="236"/>
    </location>
</feature>
<feature type="region of interest" description="Disordered" evidence="2">
    <location>
        <begin position="171"/>
        <end position="442"/>
    </location>
</feature>
<dbReference type="Proteomes" id="UP000193067">
    <property type="component" value="Unassembled WGS sequence"/>
</dbReference>
<evidence type="ECO:0000256" key="2">
    <source>
        <dbReference type="SAM" id="MobiDB-lite"/>
    </source>
</evidence>
<keyword evidence="1" id="KW-0175">Coiled coil</keyword>
<organism evidence="3 4">
    <name type="scientific">Trametes coccinea (strain BRFM310)</name>
    <name type="common">Pycnoporus coccineus</name>
    <dbReference type="NCBI Taxonomy" id="1353009"/>
    <lineage>
        <taxon>Eukaryota</taxon>
        <taxon>Fungi</taxon>
        <taxon>Dikarya</taxon>
        <taxon>Basidiomycota</taxon>
        <taxon>Agaricomycotina</taxon>
        <taxon>Agaricomycetes</taxon>
        <taxon>Polyporales</taxon>
        <taxon>Polyporaceae</taxon>
        <taxon>Trametes</taxon>
    </lineage>
</organism>
<feature type="coiled-coil region" evidence="1">
    <location>
        <begin position="38"/>
        <end position="139"/>
    </location>
</feature>
<feature type="compositionally biased region" description="Polar residues" evidence="2">
    <location>
        <begin position="172"/>
        <end position="192"/>
    </location>
</feature>
<evidence type="ECO:0000313" key="4">
    <source>
        <dbReference type="Proteomes" id="UP000193067"/>
    </source>
</evidence>
<reference evidence="3 4" key="1">
    <citation type="journal article" date="2015" name="Biotechnol. Biofuels">
        <title>Enhanced degradation of softwood versus hardwood by the white-rot fungus Pycnoporus coccineus.</title>
        <authorList>
            <person name="Couturier M."/>
            <person name="Navarro D."/>
            <person name="Chevret D."/>
            <person name="Henrissat B."/>
            <person name="Piumi F."/>
            <person name="Ruiz-Duenas F.J."/>
            <person name="Martinez A.T."/>
            <person name="Grigoriev I.V."/>
            <person name="Riley R."/>
            <person name="Lipzen A."/>
            <person name="Berrin J.G."/>
            <person name="Master E.R."/>
            <person name="Rosso M.N."/>
        </authorList>
    </citation>
    <scope>NUCLEOTIDE SEQUENCE [LARGE SCALE GENOMIC DNA]</scope>
    <source>
        <strain evidence="3 4">BRFM310</strain>
    </source>
</reference>
<evidence type="ECO:0000313" key="3">
    <source>
        <dbReference type="EMBL" id="OSD07495.1"/>
    </source>
</evidence>
<keyword evidence="4" id="KW-1185">Reference proteome</keyword>
<feature type="compositionally biased region" description="Basic and acidic residues" evidence="2">
    <location>
        <begin position="279"/>
        <end position="289"/>
    </location>
</feature>
<feature type="compositionally biased region" description="Basic residues" evidence="2">
    <location>
        <begin position="334"/>
        <end position="350"/>
    </location>
</feature>
<dbReference type="STRING" id="1353009.A0A1Y2J250"/>
<gene>
    <name evidence="3" type="ORF">PYCCODRAFT_1382298</name>
</gene>
<feature type="compositionally biased region" description="Low complexity" evidence="2">
    <location>
        <begin position="7"/>
        <end position="22"/>
    </location>
</feature>
<dbReference type="OrthoDB" id="3269067at2759"/>
<accession>A0A1Y2J250</accession>
<dbReference type="AlphaFoldDB" id="A0A1Y2J250"/>
<feature type="region of interest" description="Disordered" evidence="2">
    <location>
        <begin position="1"/>
        <end position="22"/>
    </location>
</feature>
<protein>
    <submittedName>
        <fullName evidence="3">Uncharacterized protein</fullName>
    </submittedName>
</protein>
<feature type="compositionally biased region" description="Acidic residues" evidence="2">
    <location>
        <begin position="304"/>
        <end position="315"/>
    </location>
</feature>
<name>A0A1Y2J250_TRAC3</name>
<proteinExistence type="predicted"/>
<feature type="compositionally biased region" description="Acidic residues" evidence="2">
    <location>
        <begin position="374"/>
        <end position="385"/>
    </location>
</feature>
<evidence type="ECO:0000256" key="1">
    <source>
        <dbReference type="SAM" id="Coils"/>
    </source>
</evidence>